<comment type="caution">
    <text evidence="1">The sequence shown here is derived from an EMBL/GenBank/DDBJ whole genome shotgun (WGS) entry which is preliminary data.</text>
</comment>
<evidence type="ECO:0000313" key="2">
    <source>
        <dbReference type="Proteomes" id="UP000266723"/>
    </source>
</evidence>
<sequence>MWMRNSLMETAQTQHLGLTAAIWANCTRPACVSPPQLALHRLRKKPEEIAGPLVSPELRYPQSLRRNHLFSLLLHHAGGLSQTIEISPDTTKLPTTREIIVLPALSTRGRDQSKHEITSAFEPLKTLDARIENHLIVDLTDFTSAESFIIKTRTPPP</sequence>
<organism evidence="1 2">
    <name type="scientific">Brassica cretica</name>
    <name type="common">Mustard</name>
    <dbReference type="NCBI Taxonomy" id="69181"/>
    <lineage>
        <taxon>Eukaryota</taxon>
        <taxon>Viridiplantae</taxon>
        <taxon>Streptophyta</taxon>
        <taxon>Embryophyta</taxon>
        <taxon>Tracheophyta</taxon>
        <taxon>Spermatophyta</taxon>
        <taxon>Magnoliopsida</taxon>
        <taxon>eudicotyledons</taxon>
        <taxon>Gunneridae</taxon>
        <taxon>Pentapetalae</taxon>
        <taxon>rosids</taxon>
        <taxon>malvids</taxon>
        <taxon>Brassicales</taxon>
        <taxon>Brassicaceae</taxon>
        <taxon>Brassiceae</taxon>
        <taxon>Brassica</taxon>
    </lineage>
</organism>
<keyword evidence="2" id="KW-1185">Reference proteome</keyword>
<dbReference type="EMBL" id="QGKV02002055">
    <property type="protein sequence ID" value="KAF3496599.1"/>
    <property type="molecule type" value="Genomic_DNA"/>
</dbReference>
<name>A0ABQ7AFX9_BRACR</name>
<proteinExistence type="predicted"/>
<accession>A0ABQ7AFX9</accession>
<evidence type="ECO:0000313" key="1">
    <source>
        <dbReference type="EMBL" id="KAF3496599.1"/>
    </source>
</evidence>
<reference evidence="1 2" key="1">
    <citation type="journal article" date="2020" name="BMC Genomics">
        <title>Intraspecific diversification of the crop wild relative Brassica cretica Lam. using demographic model selection.</title>
        <authorList>
            <person name="Kioukis A."/>
            <person name="Michalopoulou V.A."/>
            <person name="Briers L."/>
            <person name="Pirintsos S."/>
            <person name="Studholme D.J."/>
            <person name="Pavlidis P."/>
            <person name="Sarris P.F."/>
        </authorList>
    </citation>
    <scope>NUCLEOTIDE SEQUENCE [LARGE SCALE GENOMIC DNA]</scope>
    <source>
        <strain evidence="2">cv. PFS-1207/04</strain>
    </source>
</reference>
<dbReference type="Proteomes" id="UP000266723">
    <property type="component" value="Unassembled WGS sequence"/>
</dbReference>
<protein>
    <submittedName>
        <fullName evidence="1">Uncharacterized protein</fullName>
    </submittedName>
</protein>
<gene>
    <name evidence="1" type="ORF">DY000_02054802</name>
</gene>